<dbReference type="Pfam" id="PF00501">
    <property type="entry name" value="AMP-binding"/>
    <property type="match status" value="1"/>
</dbReference>
<dbReference type="Proteomes" id="UP000592780">
    <property type="component" value="Unassembled WGS sequence"/>
</dbReference>
<accession>A0A7W8V568</accession>
<dbReference type="SUPFAM" id="SSF56801">
    <property type="entry name" value="Acetyl-CoA synthetase-like"/>
    <property type="match status" value="1"/>
</dbReference>
<organism evidence="5 6">
    <name type="scientific">Paraburkholderia atlantica</name>
    <dbReference type="NCBI Taxonomy" id="2654982"/>
    <lineage>
        <taxon>Bacteria</taxon>
        <taxon>Pseudomonadati</taxon>
        <taxon>Pseudomonadota</taxon>
        <taxon>Betaproteobacteria</taxon>
        <taxon>Burkholderiales</taxon>
        <taxon>Burkholderiaceae</taxon>
        <taxon>Paraburkholderia</taxon>
    </lineage>
</organism>
<dbReference type="PANTHER" id="PTHR43767:SF1">
    <property type="entry name" value="NONRIBOSOMAL PEPTIDE SYNTHASE PES1 (EUROFUNG)-RELATED"/>
    <property type="match status" value="1"/>
</dbReference>
<dbReference type="InterPro" id="IPR042099">
    <property type="entry name" value="ANL_N_sf"/>
</dbReference>
<keyword evidence="6" id="KW-1185">Reference proteome</keyword>
<evidence type="ECO:0000259" key="4">
    <source>
        <dbReference type="Pfam" id="PF13193"/>
    </source>
</evidence>
<dbReference type="InterPro" id="IPR045851">
    <property type="entry name" value="AMP-bd_C_sf"/>
</dbReference>
<feature type="domain" description="AMP-dependent synthetase/ligase" evidence="3">
    <location>
        <begin position="41"/>
        <end position="387"/>
    </location>
</feature>
<keyword evidence="2 5" id="KW-0436">Ligase</keyword>
<name>A0A7W8V568_PARAM</name>
<reference evidence="5 6" key="1">
    <citation type="submission" date="2020-08" db="EMBL/GenBank/DDBJ databases">
        <title>Genomic Encyclopedia of Type Strains, Phase IV (KMG-V): Genome sequencing to study the core and pangenomes of soil and plant-associated prokaryotes.</title>
        <authorList>
            <person name="Whitman W."/>
        </authorList>
    </citation>
    <scope>NUCLEOTIDE SEQUENCE [LARGE SCALE GENOMIC DNA]</scope>
    <source>
        <strain evidence="5 6">JPY158</strain>
    </source>
</reference>
<evidence type="ECO:0000256" key="1">
    <source>
        <dbReference type="ARBA" id="ARBA00006432"/>
    </source>
</evidence>
<protein>
    <submittedName>
        <fullName evidence="5">Acyl-CoA synthetase (AMP-forming)/AMP-acid ligase II</fullName>
    </submittedName>
</protein>
<dbReference type="Pfam" id="PF13193">
    <property type="entry name" value="AMP-binding_C"/>
    <property type="match status" value="1"/>
</dbReference>
<dbReference type="InterPro" id="IPR000873">
    <property type="entry name" value="AMP-dep_synth/lig_dom"/>
</dbReference>
<evidence type="ECO:0000313" key="5">
    <source>
        <dbReference type="EMBL" id="MBB5423459.1"/>
    </source>
</evidence>
<dbReference type="AlphaFoldDB" id="A0A7W8V568"/>
<dbReference type="RefSeq" id="WP_184129157.1">
    <property type="nucleotide sequence ID" value="NZ_JACHDD010000003.1"/>
</dbReference>
<dbReference type="InterPro" id="IPR050237">
    <property type="entry name" value="ATP-dep_AMP-bd_enzyme"/>
</dbReference>
<sequence>MNPDMSDPMTTPWSTELPLTALIAHAVDKHGATPLHFHTQSGAFTCTTRSLLHDAKEISKGLRGIGLRRGDVIAIQLPPQRETALLYLAALEIGAVLVPIVHIYGPAEVGFIVRQSRARFLCVPDFWSGTDYLERVAALGATPDLERVIVVGERAPSNGITFGALQRLAATTHDQRPGDPPSSEDICLLLYTSGTTASPKGVQHSHRTVGAEWQIPFIDGPGPYMTPFPAGHIAGFNFLLRPFITGTEMVFMDRWDASLAARLIEEYDVRLSGGTPFHLQGLLEAARHDGRSLASLASYSLGGTGVTPEHVAIADRAGFAGTRAYGLTEHSTVSVGWADSPFDVRACTDGRIQPGSQVRVVDELDSDLPPGHDGELLIKGPELFVGYTDPALNAAAFTGDGWFRTGDIGHLDENGCLTITDRKKDIVIRGGENISSLEVERVLATHPAVRDVAVVAQPDARYGERVCAVVVLQEHTSLDLSAVQTHFAAAGVAKQKTPEHLCVVSELPRTPSGKVKKGDLRKQLSAQ</sequence>
<dbReference type="GO" id="GO:0016878">
    <property type="term" value="F:acid-thiol ligase activity"/>
    <property type="evidence" value="ECO:0007669"/>
    <property type="project" value="UniProtKB-ARBA"/>
</dbReference>
<dbReference type="InterPro" id="IPR025110">
    <property type="entry name" value="AMP-bd_C"/>
</dbReference>
<dbReference type="EMBL" id="JACHDD010000003">
    <property type="protein sequence ID" value="MBB5423459.1"/>
    <property type="molecule type" value="Genomic_DNA"/>
</dbReference>
<gene>
    <name evidence="5" type="ORF">HDG40_001603</name>
</gene>
<feature type="domain" description="AMP-binding enzyme C-terminal" evidence="4">
    <location>
        <begin position="438"/>
        <end position="514"/>
    </location>
</feature>
<evidence type="ECO:0000313" key="6">
    <source>
        <dbReference type="Proteomes" id="UP000592780"/>
    </source>
</evidence>
<dbReference type="PANTHER" id="PTHR43767">
    <property type="entry name" value="LONG-CHAIN-FATTY-ACID--COA LIGASE"/>
    <property type="match status" value="1"/>
</dbReference>
<evidence type="ECO:0000256" key="2">
    <source>
        <dbReference type="ARBA" id="ARBA00022598"/>
    </source>
</evidence>
<dbReference type="Gene3D" id="3.30.300.30">
    <property type="match status" value="1"/>
</dbReference>
<dbReference type="FunFam" id="3.30.300.30:FF:000008">
    <property type="entry name" value="2,3-dihydroxybenzoate-AMP ligase"/>
    <property type="match status" value="1"/>
</dbReference>
<comment type="similarity">
    <text evidence="1">Belongs to the ATP-dependent AMP-binding enzyme family.</text>
</comment>
<proteinExistence type="inferred from homology"/>
<evidence type="ECO:0000259" key="3">
    <source>
        <dbReference type="Pfam" id="PF00501"/>
    </source>
</evidence>
<comment type="caution">
    <text evidence="5">The sequence shown here is derived from an EMBL/GenBank/DDBJ whole genome shotgun (WGS) entry which is preliminary data.</text>
</comment>
<dbReference type="Gene3D" id="3.40.50.12780">
    <property type="entry name" value="N-terminal domain of ligase-like"/>
    <property type="match status" value="1"/>
</dbReference>